<dbReference type="PANTHER" id="PTHR31756">
    <property type="entry name" value="PYRUVATE, PHOSPHATE DIKINASE REGULATORY PROTEIN 1, CHLOROPLASTIC"/>
    <property type="match status" value="1"/>
</dbReference>
<proteinExistence type="inferred from homology"/>
<dbReference type="PANTHER" id="PTHR31756:SF3">
    <property type="entry name" value="PYRUVATE, PHOSPHATE DIKINASE REGULATORY PROTEIN 1, CHLOROPLASTIC"/>
    <property type="match status" value="1"/>
</dbReference>
<evidence type="ECO:0000313" key="7">
    <source>
        <dbReference type="Proteomes" id="UP000254771"/>
    </source>
</evidence>
<dbReference type="InterPro" id="IPR026565">
    <property type="entry name" value="PPDK_reg"/>
</dbReference>
<comment type="catalytic activity">
    <reaction evidence="5">
        <text>N(tele)-phospho-L-histidyl/O-phospho-L-threonyl-[pyruvate, phosphate dikinase] + phosphate + H(+) = N(tele)-phospho-L-histidyl/L-threonyl-[pyruvate, phosphate dikinase] + diphosphate</text>
        <dbReference type="Rhea" id="RHEA:43696"/>
        <dbReference type="Rhea" id="RHEA-COMP:10650"/>
        <dbReference type="Rhea" id="RHEA-COMP:10651"/>
        <dbReference type="ChEBI" id="CHEBI:15378"/>
        <dbReference type="ChEBI" id="CHEBI:30013"/>
        <dbReference type="ChEBI" id="CHEBI:33019"/>
        <dbReference type="ChEBI" id="CHEBI:43474"/>
        <dbReference type="ChEBI" id="CHEBI:61977"/>
        <dbReference type="ChEBI" id="CHEBI:83586"/>
        <dbReference type="EC" id="2.7.4.27"/>
    </reaction>
</comment>
<comment type="similarity">
    <text evidence="5">Belongs to the pyruvate, phosphate/water dikinase regulatory protein family. PDRP subfamily.</text>
</comment>
<evidence type="ECO:0000313" key="6">
    <source>
        <dbReference type="EMBL" id="RDH88152.1"/>
    </source>
</evidence>
<comment type="catalytic activity">
    <reaction evidence="5">
        <text>N(tele)-phospho-L-histidyl/L-threonyl-[pyruvate, phosphate dikinase] + ADP = N(tele)-phospho-L-histidyl/O-phospho-L-threonyl-[pyruvate, phosphate dikinase] + AMP + H(+)</text>
        <dbReference type="Rhea" id="RHEA:43692"/>
        <dbReference type="Rhea" id="RHEA-COMP:10650"/>
        <dbReference type="Rhea" id="RHEA-COMP:10651"/>
        <dbReference type="ChEBI" id="CHEBI:15378"/>
        <dbReference type="ChEBI" id="CHEBI:30013"/>
        <dbReference type="ChEBI" id="CHEBI:61977"/>
        <dbReference type="ChEBI" id="CHEBI:83586"/>
        <dbReference type="ChEBI" id="CHEBI:456215"/>
        <dbReference type="ChEBI" id="CHEBI:456216"/>
        <dbReference type="EC" id="2.7.11.32"/>
    </reaction>
</comment>
<evidence type="ECO:0000256" key="2">
    <source>
        <dbReference type="ARBA" id="ARBA00022679"/>
    </source>
</evidence>
<keyword evidence="1 5" id="KW-0723">Serine/threonine-protein kinase</keyword>
<dbReference type="EMBL" id="QFXE01000002">
    <property type="protein sequence ID" value="RDH88152.1"/>
    <property type="molecule type" value="Genomic_DNA"/>
</dbReference>
<dbReference type="HAMAP" id="MF_00921">
    <property type="entry name" value="PDRP"/>
    <property type="match status" value="1"/>
</dbReference>
<dbReference type="EC" id="2.7.4.27" evidence="5"/>
<comment type="function">
    <text evidence="5">Bifunctional serine/threonine kinase and phosphorylase involved in the regulation of the pyruvate, phosphate dikinase (PPDK) by catalyzing its phosphorylation/dephosphorylation.</text>
</comment>
<feature type="binding site" evidence="5">
    <location>
        <begin position="153"/>
        <end position="160"/>
    </location>
    <ligand>
        <name>ADP</name>
        <dbReference type="ChEBI" id="CHEBI:456216"/>
    </ligand>
</feature>
<keyword evidence="3 5" id="KW-0547">Nucleotide-binding</keyword>
<protein>
    <recommendedName>
        <fullName evidence="5">Putative pyruvate, phosphate dikinase regulatory protein</fullName>
        <shortName evidence="5">PPDK regulatory protein</shortName>
        <ecNumber evidence="5">2.7.11.32</ecNumber>
        <ecNumber evidence="5">2.7.4.27</ecNumber>
    </recommendedName>
</protein>
<dbReference type="GO" id="GO:0043531">
    <property type="term" value="F:ADP binding"/>
    <property type="evidence" value="ECO:0007669"/>
    <property type="project" value="UniProtKB-UniRule"/>
</dbReference>
<accession>A0A370DSP0</accession>
<dbReference type="EC" id="2.7.11.32" evidence="5"/>
<dbReference type="GO" id="GO:0004674">
    <property type="term" value="F:protein serine/threonine kinase activity"/>
    <property type="evidence" value="ECO:0007669"/>
    <property type="project" value="UniProtKB-UniRule"/>
</dbReference>
<comment type="caution">
    <text evidence="6">The sequence shown here is derived from an EMBL/GenBank/DDBJ whole genome shotgun (WGS) entry which is preliminary data.</text>
</comment>
<dbReference type="Pfam" id="PF03618">
    <property type="entry name" value="Kinase-PPPase"/>
    <property type="match status" value="1"/>
</dbReference>
<keyword evidence="4 5" id="KW-0418">Kinase</keyword>
<dbReference type="InterPro" id="IPR005177">
    <property type="entry name" value="Kinase-pyrophosphorylase"/>
</dbReference>
<sequence>MSDKIERKVIFLLSDSTGETAEIIINAALTQFSNDKVKFRRIGHVLSEDQVLDQLSRAEKEQAMVFYTFVNRDLAIFIDKECSKRGLGSLDLISPVLHKLTLFFGHSPRGKPGLLHEVGDEYFQRVEAMEFTLKNDDGQTLHHLHEADIILVGISRTSKTPLSIYLSCRGWKVVNIPLVKGIAVPPALLEIDSKKVVGLFLDAGRLIERREARVKSYGVDRSTDYIDYDEIKQELRWARGLCRDHGWKVVHVAGKSVEETAHEVLVKLGKK</sequence>
<dbReference type="GO" id="GO:0005524">
    <property type="term" value="F:ATP binding"/>
    <property type="evidence" value="ECO:0007669"/>
    <property type="project" value="InterPro"/>
</dbReference>
<gene>
    <name evidence="6" type="ORF">DIZ78_01825</name>
</gene>
<dbReference type="NCBIfam" id="NF003742">
    <property type="entry name" value="PRK05339.1"/>
    <property type="match status" value="1"/>
</dbReference>
<dbReference type="AlphaFoldDB" id="A0A370DSP0"/>
<evidence type="ECO:0000256" key="1">
    <source>
        <dbReference type="ARBA" id="ARBA00022527"/>
    </source>
</evidence>
<organism evidence="6 7">
    <name type="scientific">endosymbiont of Escarpia spicata</name>
    <dbReference type="NCBI Taxonomy" id="2200908"/>
    <lineage>
        <taxon>Bacteria</taxon>
        <taxon>Pseudomonadati</taxon>
        <taxon>Pseudomonadota</taxon>
        <taxon>Gammaproteobacteria</taxon>
        <taxon>sulfur-oxidizing symbionts</taxon>
    </lineage>
</organism>
<keyword evidence="7" id="KW-1185">Reference proteome</keyword>
<evidence type="ECO:0000256" key="5">
    <source>
        <dbReference type="HAMAP-Rule" id="MF_00921"/>
    </source>
</evidence>
<dbReference type="GO" id="GO:0016776">
    <property type="term" value="F:phosphotransferase activity, phosphate group as acceptor"/>
    <property type="evidence" value="ECO:0007669"/>
    <property type="project" value="UniProtKB-UniRule"/>
</dbReference>
<evidence type="ECO:0000256" key="3">
    <source>
        <dbReference type="ARBA" id="ARBA00022741"/>
    </source>
</evidence>
<evidence type="ECO:0000256" key="4">
    <source>
        <dbReference type="ARBA" id="ARBA00022777"/>
    </source>
</evidence>
<reference evidence="6 7" key="1">
    <citation type="journal article" date="2018" name="ISME J.">
        <title>Endosymbiont genomes yield clues of tubeworm success.</title>
        <authorList>
            <person name="Li Y."/>
            <person name="Liles M.R."/>
            <person name="Halanych K.M."/>
        </authorList>
    </citation>
    <scope>NUCLEOTIDE SEQUENCE [LARGE SCALE GENOMIC DNA]</scope>
    <source>
        <strain evidence="6">A1462</strain>
    </source>
</reference>
<dbReference type="Proteomes" id="UP000254771">
    <property type="component" value="Unassembled WGS sequence"/>
</dbReference>
<name>A0A370DSP0_9GAMM</name>
<keyword evidence="2 5" id="KW-0808">Transferase</keyword>